<proteinExistence type="predicted"/>
<dbReference type="EMBL" id="CAJVPM010009033">
    <property type="protein sequence ID" value="CAG8560643.1"/>
    <property type="molecule type" value="Genomic_DNA"/>
</dbReference>
<evidence type="ECO:0000313" key="1">
    <source>
        <dbReference type="EMBL" id="CAG8560643.1"/>
    </source>
</evidence>
<evidence type="ECO:0000313" key="2">
    <source>
        <dbReference type="Proteomes" id="UP000789860"/>
    </source>
</evidence>
<name>A0ACA9LZ93_9GLOM</name>
<feature type="non-terminal residue" evidence="1">
    <location>
        <position position="288"/>
    </location>
</feature>
<sequence length="288" mass="33112">MAFRHFYFKTSRTFNKKTLLNHHIKPSLLLTNLIVQKRTGTAKPKIKKSSTNVQKNKGFQKKNLKKTASEDAEATLSTSFVKNKELYKPSPVVALEEMLPEVYTEENIGKIYRFPPEILQKIEIFKLPPILEKEFFPLPYPSLAIRQSSIQLIKLIENASQKSSVESRIILCKSALLLQAINYSLCKSWIVIYVPFAIKFVNSSYPYIKNKITNEFVQPTLSSELLKQIKVVNANYLQNITLTRDYKINKYTIKNNSPVIELMDIGIKDNSCAPQVFEIFLEEIGKNV</sequence>
<reference evidence="1" key="1">
    <citation type="submission" date="2021-06" db="EMBL/GenBank/DDBJ databases">
        <authorList>
            <person name="Kallberg Y."/>
            <person name="Tangrot J."/>
            <person name="Rosling A."/>
        </authorList>
    </citation>
    <scope>NUCLEOTIDE SEQUENCE</scope>
    <source>
        <strain evidence="1">AU212A</strain>
    </source>
</reference>
<accession>A0ACA9LZ93</accession>
<organism evidence="1 2">
    <name type="scientific">Scutellospora calospora</name>
    <dbReference type="NCBI Taxonomy" id="85575"/>
    <lineage>
        <taxon>Eukaryota</taxon>
        <taxon>Fungi</taxon>
        <taxon>Fungi incertae sedis</taxon>
        <taxon>Mucoromycota</taxon>
        <taxon>Glomeromycotina</taxon>
        <taxon>Glomeromycetes</taxon>
        <taxon>Diversisporales</taxon>
        <taxon>Gigasporaceae</taxon>
        <taxon>Scutellospora</taxon>
    </lineage>
</organism>
<dbReference type="Proteomes" id="UP000789860">
    <property type="component" value="Unassembled WGS sequence"/>
</dbReference>
<protein>
    <submittedName>
        <fullName evidence="1">356_t:CDS:1</fullName>
    </submittedName>
</protein>
<comment type="caution">
    <text evidence="1">The sequence shown here is derived from an EMBL/GenBank/DDBJ whole genome shotgun (WGS) entry which is preliminary data.</text>
</comment>
<gene>
    <name evidence="1" type="ORF">SCALOS_LOCUS5494</name>
</gene>
<keyword evidence="2" id="KW-1185">Reference proteome</keyword>